<dbReference type="PANTHER" id="PTHR38471">
    <property type="entry name" value="FOUR HELIX BUNDLE PROTEIN"/>
    <property type="match status" value="1"/>
</dbReference>
<organism evidence="1 2">
    <name type="scientific">Sphingobacterium wenxiniae</name>
    <dbReference type="NCBI Taxonomy" id="683125"/>
    <lineage>
        <taxon>Bacteria</taxon>
        <taxon>Pseudomonadati</taxon>
        <taxon>Bacteroidota</taxon>
        <taxon>Sphingobacteriia</taxon>
        <taxon>Sphingobacteriales</taxon>
        <taxon>Sphingobacteriaceae</taxon>
        <taxon>Sphingobacterium</taxon>
    </lineage>
</organism>
<gene>
    <name evidence="1" type="ORF">SAMN05660206_10832</name>
</gene>
<dbReference type="Proteomes" id="UP000198785">
    <property type="component" value="Unassembled WGS sequence"/>
</dbReference>
<accession>A0A1I6U6W4</accession>
<protein>
    <submittedName>
        <fullName evidence="1">Four helix bundle protein</fullName>
    </submittedName>
</protein>
<evidence type="ECO:0000313" key="2">
    <source>
        <dbReference type="Proteomes" id="UP000198785"/>
    </source>
</evidence>
<dbReference type="EMBL" id="FOZZ01000008">
    <property type="protein sequence ID" value="SFS97289.1"/>
    <property type="molecule type" value="Genomic_DNA"/>
</dbReference>
<dbReference type="Pfam" id="PF05635">
    <property type="entry name" value="23S_rRNA_IVP"/>
    <property type="match status" value="1"/>
</dbReference>
<keyword evidence="2" id="KW-1185">Reference proteome</keyword>
<dbReference type="SUPFAM" id="SSF158446">
    <property type="entry name" value="IVS-encoded protein-like"/>
    <property type="match status" value="1"/>
</dbReference>
<proteinExistence type="predicted"/>
<dbReference type="PANTHER" id="PTHR38471:SF2">
    <property type="entry name" value="FOUR HELIX BUNDLE PROTEIN"/>
    <property type="match status" value="1"/>
</dbReference>
<dbReference type="STRING" id="683125.SAMN05660206_10832"/>
<dbReference type="RefSeq" id="WP_170852646.1">
    <property type="nucleotide sequence ID" value="NZ_FOZZ01000008.1"/>
</dbReference>
<dbReference type="InterPro" id="IPR036583">
    <property type="entry name" value="23S_rRNA_IVS_sf"/>
</dbReference>
<reference evidence="1 2" key="1">
    <citation type="submission" date="2016-10" db="EMBL/GenBank/DDBJ databases">
        <authorList>
            <person name="de Groot N.N."/>
        </authorList>
    </citation>
    <scope>NUCLEOTIDE SEQUENCE [LARGE SCALE GENOMIC DNA]</scope>
    <source>
        <strain evidence="1 2">DSM 22789</strain>
    </source>
</reference>
<dbReference type="InterPro" id="IPR012657">
    <property type="entry name" value="23S_rRNA-intervening_sequence"/>
</dbReference>
<sequence length="116" mass="13108">MIRSHKDLAVYKLSLELVVDIYKLTNQFPKEEQYGLTAQIKRACISVPSNIAEGAGRKGKAEFIRFLYIAMGSLSEVDAQLEIAVMLSFCETEEHIVNKIYLIKRMLAKLIKSLGD</sequence>
<dbReference type="AlphaFoldDB" id="A0A1I6U6W4"/>
<evidence type="ECO:0000313" key="1">
    <source>
        <dbReference type="EMBL" id="SFS97289.1"/>
    </source>
</evidence>
<name>A0A1I6U6W4_9SPHI</name>
<dbReference type="NCBIfam" id="TIGR02436">
    <property type="entry name" value="four helix bundle protein"/>
    <property type="match status" value="1"/>
</dbReference>
<dbReference type="Gene3D" id="1.20.1440.60">
    <property type="entry name" value="23S rRNA-intervening sequence"/>
    <property type="match status" value="1"/>
</dbReference>
<dbReference type="CDD" id="cd16377">
    <property type="entry name" value="23S_rRNA_IVP_like"/>
    <property type="match status" value="1"/>
</dbReference>